<accession>A0AAE0J5N5</accession>
<dbReference type="AlphaFoldDB" id="A0AAE0J5N5"/>
<keyword evidence="3" id="KW-1185">Reference proteome</keyword>
<comment type="caution">
    <text evidence="2">The sequence shown here is derived from an EMBL/GenBank/DDBJ whole genome shotgun (WGS) entry which is preliminary data.</text>
</comment>
<reference evidence="2" key="2">
    <citation type="submission" date="2023-06" db="EMBL/GenBank/DDBJ databases">
        <authorList>
            <consortium name="Lawrence Berkeley National Laboratory"/>
            <person name="Haridas S."/>
            <person name="Hensen N."/>
            <person name="Bonometti L."/>
            <person name="Westerberg I."/>
            <person name="Brannstrom I.O."/>
            <person name="Guillou S."/>
            <person name="Cros-Aarteil S."/>
            <person name="Calhoun S."/>
            <person name="Kuo A."/>
            <person name="Mondo S."/>
            <person name="Pangilinan J."/>
            <person name="Riley R."/>
            <person name="Labutti K."/>
            <person name="Andreopoulos B."/>
            <person name="Lipzen A."/>
            <person name="Chen C."/>
            <person name="Yanf M."/>
            <person name="Daum C."/>
            <person name="Ng V."/>
            <person name="Clum A."/>
            <person name="Steindorff A."/>
            <person name="Ohm R."/>
            <person name="Martin F."/>
            <person name="Silar P."/>
            <person name="Natvig D."/>
            <person name="Lalanne C."/>
            <person name="Gautier V."/>
            <person name="Ament-Velasquez S.L."/>
            <person name="Kruys A."/>
            <person name="Hutchinson M.I."/>
            <person name="Powell A.J."/>
            <person name="Barry K."/>
            <person name="Miller A.N."/>
            <person name="Grigoriev I.V."/>
            <person name="Debuchy R."/>
            <person name="Gladieux P."/>
            <person name="Thoren M.H."/>
            <person name="Johannesson H."/>
        </authorList>
    </citation>
    <scope>NUCLEOTIDE SEQUENCE</scope>
    <source>
        <strain evidence="2">SMH4131-1</strain>
    </source>
</reference>
<dbReference type="Proteomes" id="UP001286456">
    <property type="component" value="Unassembled WGS sequence"/>
</dbReference>
<dbReference type="EMBL" id="JAUEPO010000001">
    <property type="protein sequence ID" value="KAK3337005.1"/>
    <property type="molecule type" value="Genomic_DNA"/>
</dbReference>
<sequence>MKLRYMSAAKDLLHEEPISSRAGDKITDFKKYIAKRPDCLEEMRKLDKIGVQLLSISFTVRQLPQLLSFKAHHVQIFSNHVESHPEIDRRLKFNRAMYRPFYEAYCALDSSHRQADSLKRKCSSADTQQRKKLAAPSIAGGPAIFYPGGPRTPAAHPTDADPEHPVAIQPSAATGGEQASGILGYVGIPRSESRESGPPSPIHSSHNTPSQLSGQPISPNNPIPGTNLPNQRIGHVL</sequence>
<name>A0AAE0J5N5_9PEZI</name>
<gene>
    <name evidence="2" type="ORF">B0T19DRAFT_411245</name>
</gene>
<feature type="compositionally biased region" description="Polar residues" evidence="1">
    <location>
        <begin position="202"/>
        <end position="230"/>
    </location>
</feature>
<reference evidence="2" key="1">
    <citation type="journal article" date="2023" name="Mol. Phylogenet. Evol.">
        <title>Genome-scale phylogeny and comparative genomics of the fungal order Sordariales.</title>
        <authorList>
            <person name="Hensen N."/>
            <person name="Bonometti L."/>
            <person name="Westerberg I."/>
            <person name="Brannstrom I.O."/>
            <person name="Guillou S."/>
            <person name="Cros-Aarteil S."/>
            <person name="Calhoun S."/>
            <person name="Haridas S."/>
            <person name="Kuo A."/>
            <person name="Mondo S."/>
            <person name="Pangilinan J."/>
            <person name="Riley R."/>
            <person name="LaButti K."/>
            <person name="Andreopoulos B."/>
            <person name="Lipzen A."/>
            <person name="Chen C."/>
            <person name="Yan M."/>
            <person name="Daum C."/>
            <person name="Ng V."/>
            <person name="Clum A."/>
            <person name="Steindorff A."/>
            <person name="Ohm R.A."/>
            <person name="Martin F."/>
            <person name="Silar P."/>
            <person name="Natvig D.O."/>
            <person name="Lalanne C."/>
            <person name="Gautier V."/>
            <person name="Ament-Velasquez S.L."/>
            <person name="Kruys A."/>
            <person name="Hutchinson M.I."/>
            <person name="Powell A.J."/>
            <person name="Barry K."/>
            <person name="Miller A.N."/>
            <person name="Grigoriev I.V."/>
            <person name="Debuchy R."/>
            <person name="Gladieux P."/>
            <person name="Hiltunen Thoren M."/>
            <person name="Johannesson H."/>
        </authorList>
    </citation>
    <scope>NUCLEOTIDE SEQUENCE</scope>
    <source>
        <strain evidence="2">SMH4131-1</strain>
    </source>
</reference>
<organism evidence="2 3">
    <name type="scientific">Cercophora scortea</name>
    <dbReference type="NCBI Taxonomy" id="314031"/>
    <lineage>
        <taxon>Eukaryota</taxon>
        <taxon>Fungi</taxon>
        <taxon>Dikarya</taxon>
        <taxon>Ascomycota</taxon>
        <taxon>Pezizomycotina</taxon>
        <taxon>Sordariomycetes</taxon>
        <taxon>Sordariomycetidae</taxon>
        <taxon>Sordariales</taxon>
        <taxon>Lasiosphaeriaceae</taxon>
        <taxon>Cercophora</taxon>
    </lineage>
</organism>
<evidence type="ECO:0000313" key="3">
    <source>
        <dbReference type="Proteomes" id="UP001286456"/>
    </source>
</evidence>
<feature type="region of interest" description="Disordered" evidence="1">
    <location>
        <begin position="119"/>
        <end position="237"/>
    </location>
</feature>
<evidence type="ECO:0000256" key="1">
    <source>
        <dbReference type="SAM" id="MobiDB-lite"/>
    </source>
</evidence>
<proteinExistence type="predicted"/>
<evidence type="ECO:0000313" key="2">
    <source>
        <dbReference type="EMBL" id="KAK3337005.1"/>
    </source>
</evidence>
<protein>
    <submittedName>
        <fullName evidence="2">Uncharacterized protein</fullName>
    </submittedName>
</protein>